<gene>
    <name evidence="2" type="ORF">GJ688_16560</name>
</gene>
<dbReference type="PROSITE" id="PS51352">
    <property type="entry name" value="THIOREDOXIN_2"/>
    <property type="match status" value="1"/>
</dbReference>
<accession>A0A6I3SNT2</accession>
<dbReference type="GO" id="GO:0034976">
    <property type="term" value="P:response to endoplasmic reticulum stress"/>
    <property type="evidence" value="ECO:0007669"/>
    <property type="project" value="TreeGrafter"/>
</dbReference>
<dbReference type="CDD" id="cd02947">
    <property type="entry name" value="TRX_family"/>
    <property type="match status" value="1"/>
</dbReference>
<dbReference type="InterPro" id="IPR036249">
    <property type="entry name" value="Thioredoxin-like_sf"/>
</dbReference>
<evidence type="ECO:0000313" key="3">
    <source>
        <dbReference type="Proteomes" id="UP000430670"/>
    </source>
</evidence>
<name>A0A6I3SNT2_HELMO</name>
<evidence type="ECO:0000259" key="1">
    <source>
        <dbReference type="PROSITE" id="PS51352"/>
    </source>
</evidence>
<reference evidence="2 3" key="1">
    <citation type="submission" date="2019-11" db="EMBL/GenBank/DDBJ databases">
        <title>Whole-genome sequence of a the green, strictly anaerobic photosynthetic bacterium Heliobacillus mobilis DSM 6151.</title>
        <authorList>
            <person name="Kyndt J.A."/>
            <person name="Meyer T.E."/>
        </authorList>
    </citation>
    <scope>NUCLEOTIDE SEQUENCE [LARGE SCALE GENOMIC DNA]</scope>
    <source>
        <strain evidence="2 3">DSM 6151</strain>
    </source>
</reference>
<proteinExistence type="predicted"/>
<evidence type="ECO:0000313" key="2">
    <source>
        <dbReference type="EMBL" id="MTV50559.1"/>
    </source>
</evidence>
<dbReference type="PANTHER" id="PTHR45815:SF3">
    <property type="entry name" value="PROTEIN DISULFIDE-ISOMERASE A6"/>
    <property type="match status" value="1"/>
</dbReference>
<organism evidence="2 3">
    <name type="scientific">Heliobacterium mobile</name>
    <name type="common">Heliobacillus mobilis</name>
    <dbReference type="NCBI Taxonomy" id="28064"/>
    <lineage>
        <taxon>Bacteria</taxon>
        <taxon>Bacillati</taxon>
        <taxon>Bacillota</taxon>
        <taxon>Clostridia</taxon>
        <taxon>Eubacteriales</taxon>
        <taxon>Heliobacteriaceae</taxon>
        <taxon>Heliobacterium</taxon>
    </lineage>
</organism>
<dbReference type="SUPFAM" id="SSF52833">
    <property type="entry name" value="Thioredoxin-like"/>
    <property type="match status" value="1"/>
</dbReference>
<keyword evidence="3" id="KW-1185">Reference proteome</keyword>
<dbReference type="EMBL" id="WNKU01000028">
    <property type="protein sequence ID" value="MTV50559.1"/>
    <property type="molecule type" value="Genomic_DNA"/>
</dbReference>
<sequence>MAMIEQLTNETFDTTISTSAVYVVKFYTKWCPDCVRTDQGYKELSLSLAEKARFGQVDADAQPDLAQRFGIRGIPTLLVFRDGMETDRLHSRDAKTKQQLEAFLTQAL</sequence>
<protein>
    <submittedName>
        <fullName evidence="2">Thiol reductase thioredoxin</fullName>
    </submittedName>
</protein>
<dbReference type="Pfam" id="PF00085">
    <property type="entry name" value="Thioredoxin"/>
    <property type="match status" value="1"/>
</dbReference>
<dbReference type="InterPro" id="IPR013766">
    <property type="entry name" value="Thioredoxin_domain"/>
</dbReference>
<comment type="caution">
    <text evidence="2">The sequence shown here is derived from an EMBL/GenBank/DDBJ whole genome shotgun (WGS) entry which is preliminary data.</text>
</comment>
<dbReference type="GO" id="GO:0015035">
    <property type="term" value="F:protein-disulfide reductase activity"/>
    <property type="evidence" value="ECO:0007669"/>
    <property type="project" value="TreeGrafter"/>
</dbReference>
<dbReference type="OrthoDB" id="6120799at2"/>
<feature type="domain" description="Thioredoxin" evidence="1">
    <location>
        <begin position="1"/>
        <end position="108"/>
    </location>
</feature>
<dbReference type="Proteomes" id="UP000430670">
    <property type="component" value="Unassembled WGS sequence"/>
</dbReference>
<dbReference type="PANTHER" id="PTHR45815">
    <property type="entry name" value="PROTEIN DISULFIDE-ISOMERASE A6"/>
    <property type="match status" value="1"/>
</dbReference>
<dbReference type="Gene3D" id="3.40.30.10">
    <property type="entry name" value="Glutaredoxin"/>
    <property type="match status" value="1"/>
</dbReference>
<dbReference type="AlphaFoldDB" id="A0A6I3SNT2"/>